<dbReference type="PROSITE" id="PS00107">
    <property type="entry name" value="PROTEIN_KINASE_ATP"/>
    <property type="match status" value="1"/>
</dbReference>
<evidence type="ECO:0000256" key="4">
    <source>
        <dbReference type="ARBA" id="ARBA00022741"/>
    </source>
</evidence>
<evidence type="ECO:0000256" key="8">
    <source>
        <dbReference type="SAM" id="MobiDB-lite"/>
    </source>
</evidence>
<dbReference type="GO" id="GO:0032436">
    <property type="term" value="P:positive regulation of proteasomal ubiquitin-dependent protein catabolic process"/>
    <property type="evidence" value="ECO:0007669"/>
    <property type="project" value="TreeGrafter"/>
</dbReference>
<evidence type="ECO:0000259" key="9">
    <source>
        <dbReference type="PROSITE" id="PS50011"/>
    </source>
</evidence>
<dbReference type="STRING" id="946362.F2UL72"/>
<evidence type="ECO:0000256" key="5">
    <source>
        <dbReference type="ARBA" id="ARBA00022777"/>
    </source>
</evidence>
<dbReference type="GO" id="GO:0090090">
    <property type="term" value="P:negative regulation of canonical Wnt signaling pathway"/>
    <property type="evidence" value="ECO:0007669"/>
    <property type="project" value="TreeGrafter"/>
</dbReference>
<accession>F2UL72</accession>
<evidence type="ECO:0000256" key="1">
    <source>
        <dbReference type="ARBA" id="ARBA00005527"/>
    </source>
</evidence>
<dbReference type="GO" id="GO:0005524">
    <property type="term" value="F:ATP binding"/>
    <property type="evidence" value="ECO:0007669"/>
    <property type="project" value="UniProtKB-UniRule"/>
</dbReference>
<dbReference type="PROSITE" id="PS50011">
    <property type="entry name" value="PROTEIN_KINASE_DOM"/>
    <property type="match status" value="1"/>
</dbReference>
<feature type="binding site" evidence="7">
    <location>
        <position position="112"/>
    </location>
    <ligand>
        <name>ATP</name>
        <dbReference type="ChEBI" id="CHEBI:30616"/>
    </ligand>
</feature>
<dbReference type="SUPFAM" id="SSF56112">
    <property type="entry name" value="Protein kinase-like (PK-like)"/>
    <property type="match status" value="1"/>
</dbReference>
<evidence type="ECO:0000256" key="2">
    <source>
        <dbReference type="ARBA" id="ARBA00022527"/>
    </source>
</evidence>
<dbReference type="GO" id="GO:0030154">
    <property type="term" value="P:cell differentiation"/>
    <property type="evidence" value="ECO:0007669"/>
    <property type="project" value="TreeGrafter"/>
</dbReference>
<dbReference type="KEGG" id="sre:PTSG_09505"/>
<dbReference type="OrthoDB" id="272141at2759"/>
<dbReference type="AlphaFoldDB" id="F2UL72"/>
<feature type="region of interest" description="Disordered" evidence="8">
    <location>
        <begin position="1"/>
        <end position="46"/>
    </location>
</feature>
<reference evidence="10" key="1">
    <citation type="submission" date="2009-08" db="EMBL/GenBank/DDBJ databases">
        <title>Annotation of Salpingoeca rosetta.</title>
        <authorList>
            <consortium name="The Broad Institute Genome Sequencing Platform"/>
            <person name="Russ C."/>
            <person name="Cuomo C."/>
            <person name="Burger G."/>
            <person name="Gray M.W."/>
            <person name="Holland P.W.H."/>
            <person name="King N."/>
            <person name="Lang F.B.F."/>
            <person name="Roger A.J."/>
            <person name="Ruiz-Trillo I."/>
            <person name="Young S.K."/>
            <person name="Zeng Q."/>
            <person name="Gargeya S."/>
            <person name="Alvarado L."/>
            <person name="Berlin A."/>
            <person name="Chapman S.B."/>
            <person name="Chen Z."/>
            <person name="Freedman E."/>
            <person name="Gellesch M."/>
            <person name="Goldberg J."/>
            <person name="Griggs A."/>
            <person name="Gujja S."/>
            <person name="Heilman E."/>
            <person name="Heiman D."/>
            <person name="Howarth C."/>
            <person name="Mehta T."/>
            <person name="Neiman D."/>
            <person name="Pearson M."/>
            <person name="Roberts A."/>
            <person name="Saif S."/>
            <person name="Shea T."/>
            <person name="Shenoy N."/>
            <person name="Sisk P."/>
            <person name="Stolte C."/>
            <person name="Sykes S."/>
            <person name="White J."/>
            <person name="Yandava C."/>
            <person name="Haas B."/>
            <person name="Nusbaum C."/>
            <person name="Birren B."/>
        </authorList>
    </citation>
    <scope>NUCLEOTIDE SEQUENCE [LARGE SCALE GENOMIC DNA]</scope>
    <source>
        <strain evidence="10">ATCC 50818</strain>
    </source>
</reference>
<dbReference type="InterPro" id="IPR000719">
    <property type="entry name" value="Prot_kinase_dom"/>
</dbReference>
<dbReference type="PANTHER" id="PTHR24057:SF0">
    <property type="entry name" value="PROTEIN KINASE SHAGGY-RELATED"/>
    <property type="match status" value="1"/>
</dbReference>
<dbReference type="GO" id="GO:0005829">
    <property type="term" value="C:cytosol"/>
    <property type="evidence" value="ECO:0007669"/>
    <property type="project" value="TreeGrafter"/>
</dbReference>
<dbReference type="InterPro" id="IPR017441">
    <property type="entry name" value="Protein_kinase_ATP_BS"/>
</dbReference>
<feature type="compositionally biased region" description="Basic and acidic residues" evidence="8">
    <location>
        <begin position="14"/>
        <end position="38"/>
    </location>
</feature>
<gene>
    <name evidence="10" type="ORF">PTSG_09505</name>
</gene>
<evidence type="ECO:0000313" key="11">
    <source>
        <dbReference type="Proteomes" id="UP000007799"/>
    </source>
</evidence>
<dbReference type="GO" id="GO:0005634">
    <property type="term" value="C:nucleus"/>
    <property type="evidence" value="ECO:0007669"/>
    <property type="project" value="TreeGrafter"/>
</dbReference>
<dbReference type="EMBL" id="GL832980">
    <property type="protein sequence ID" value="EGD77871.1"/>
    <property type="molecule type" value="Genomic_DNA"/>
</dbReference>
<dbReference type="RefSeq" id="XP_004989935.1">
    <property type="nucleotide sequence ID" value="XM_004989878.1"/>
</dbReference>
<dbReference type="InterPro" id="IPR050591">
    <property type="entry name" value="GSK-3"/>
</dbReference>
<organism evidence="11">
    <name type="scientific">Salpingoeca rosetta (strain ATCC 50818 / BSB-021)</name>
    <dbReference type="NCBI Taxonomy" id="946362"/>
    <lineage>
        <taxon>Eukaryota</taxon>
        <taxon>Choanoflagellata</taxon>
        <taxon>Craspedida</taxon>
        <taxon>Salpingoecidae</taxon>
        <taxon>Salpingoeca</taxon>
    </lineage>
</organism>
<dbReference type="eggNOG" id="KOG0658">
    <property type="taxonomic scope" value="Eukaryota"/>
</dbReference>
<keyword evidence="6 7" id="KW-0067">ATP-binding</keyword>
<evidence type="ECO:0000256" key="7">
    <source>
        <dbReference type="PROSITE-ProRule" id="PRU10141"/>
    </source>
</evidence>
<proteinExistence type="inferred from homology"/>
<dbReference type="Proteomes" id="UP000007799">
    <property type="component" value="Unassembled WGS sequence"/>
</dbReference>
<comment type="similarity">
    <text evidence="1">Belongs to the protein kinase superfamily. CMGC Ser/Thr protein kinase family. GSK-3 subfamily.</text>
</comment>
<evidence type="ECO:0000256" key="3">
    <source>
        <dbReference type="ARBA" id="ARBA00022679"/>
    </source>
</evidence>
<feature type="compositionally biased region" description="Acidic residues" evidence="8">
    <location>
        <begin position="1"/>
        <end position="13"/>
    </location>
</feature>
<keyword evidence="5" id="KW-0418">Kinase</keyword>
<name>F2UL72_SALR5</name>
<dbReference type="GO" id="GO:0070507">
    <property type="term" value="P:regulation of microtubule cytoskeleton organization"/>
    <property type="evidence" value="ECO:0007669"/>
    <property type="project" value="TreeGrafter"/>
</dbReference>
<dbReference type="InParanoid" id="F2UL72"/>
<sequence length="167" mass="18891">MYSDENPDEMVEDTSEHAHQEQPEDEASRQRTTTMRDEDGGEPATTVDVSQFTANNNVQVCQVNATVPNLDPTQEEVHVLSYVEPTVIGTGSFGVVFKAVLQETNEAVAIKKVLQDQRYKNRELDIFREVSHGNLLKLKYYFFTSGQGPNEVYLNLITDFFPDTLAR</sequence>
<keyword evidence="3" id="KW-0808">Transferase</keyword>
<keyword evidence="2" id="KW-0723">Serine/threonine-protein kinase</keyword>
<keyword evidence="4 7" id="KW-0547">Nucleotide-binding</keyword>
<dbReference type="Pfam" id="PF00069">
    <property type="entry name" value="Pkinase"/>
    <property type="match status" value="1"/>
</dbReference>
<evidence type="ECO:0000313" key="10">
    <source>
        <dbReference type="EMBL" id="EGD77871.1"/>
    </source>
</evidence>
<feature type="domain" description="Protein kinase" evidence="9">
    <location>
        <begin position="82"/>
        <end position="167"/>
    </location>
</feature>
<evidence type="ECO:0000256" key="6">
    <source>
        <dbReference type="ARBA" id="ARBA00022840"/>
    </source>
</evidence>
<dbReference type="GeneID" id="16070488"/>
<dbReference type="GO" id="GO:0004674">
    <property type="term" value="F:protein serine/threonine kinase activity"/>
    <property type="evidence" value="ECO:0007669"/>
    <property type="project" value="UniProtKB-KW"/>
</dbReference>
<keyword evidence="11" id="KW-1185">Reference proteome</keyword>
<dbReference type="InterPro" id="IPR011009">
    <property type="entry name" value="Kinase-like_dom_sf"/>
</dbReference>
<dbReference type="GO" id="GO:0007165">
    <property type="term" value="P:signal transduction"/>
    <property type="evidence" value="ECO:0007669"/>
    <property type="project" value="TreeGrafter"/>
</dbReference>
<protein>
    <recommendedName>
        <fullName evidence="9">Protein kinase domain-containing protein</fullName>
    </recommendedName>
</protein>
<dbReference type="Gene3D" id="3.30.200.20">
    <property type="entry name" value="Phosphorylase Kinase, domain 1"/>
    <property type="match status" value="1"/>
</dbReference>
<dbReference type="PANTHER" id="PTHR24057">
    <property type="entry name" value="GLYCOGEN SYNTHASE KINASE-3 ALPHA"/>
    <property type="match status" value="1"/>
</dbReference>